<feature type="non-terminal residue" evidence="1">
    <location>
        <position position="465"/>
    </location>
</feature>
<evidence type="ECO:0000313" key="1">
    <source>
        <dbReference type="EMBL" id="TNV09318.1"/>
    </source>
</evidence>
<protein>
    <recommendedName>
        <fullName evidence="3">Autotransporter outer membrane beta-barrel domain-containing protein</fullName>
    </recommendedName>
</protein>
<organism evidence="1 2">
    <name type="scientific">Ochrobactrum teleogrylli</name>
    <dbReference type="NCBI Taxonomy" id="2479765"/>
    <lineage>
        <taxon>Bacteria</taxon>
        <taxon>Pseudomonadati</taxon>
        <taxon>Pseudomonadota</taxon>
        <taxon>Alphaproteobacteria</taxon>
        <taxon>Hyphomicrobiales</taxon>
        <taxon>Brucellaceae</taxon>
        <taxon>Brucella/Ochrobactrum group</taxon>
        <taxon>Ochrobactrum</taxon>
    </lineage>
</organism>
<accession>A0ABY2XY72</accession>
<gene>
    <name evidence="1" type="ORF">FIC94_22160</name>
</gene>
<evidence type="ECO:0000313" key="2">
    <source>
        <dbReference type="Proteomes" id="UP000312784"/>
    </source>
</evidence>
<keyword evidence="2" id="KW-1185">Reference proteome</keyword>
<proteinExistence type="predicted"/>
<dbReference type="Proteomes" id="UP000312784">
    <property type="component" value="Unassembled WGS sequence"/>
</dbReference>
<name>A0ABY2XY72_9HYPH</name>
<dbReference type="PRINTS" id="PR01228">
    <property type="entry name" value="EGGSHELL"/>
</dbReference>
<reference evidence="1 2" key="1">
    <citation type="submission" date="2019-06" db="EMBL/GenBank/DDBJ databases">
        <title>Ochrobactrum cricket sp.nov., isolated from the insect Teleogryllus occipitalis living in deserted cropland.</title>
        <authorList>
            <person name="Hu M."/>
        </authorList>
    </citation>
    <scope>NUCLEOTIDE SEQUENCE [LARGE SCALE GENOMIC DNA]</scope>
    <source>
        <strain evidence="1 2">LCB8</strain>
    </source>
</reference>
<evidence type="ECO:0008006" key="3">
    <source>
        <dbReference type="Google" id="ProtNLM"/>
    </source>
</evidence>
<sequence length="465" mass="44884">MTEGEHKMTIRLERQMAKQVGAIAREEARRGVVLGDLQRVLLRGASVMALSVAIASGLALPQATNPAKADDLIGYHGGAWGKGSARNHTEEGGLGNGMGGYSLSLGASNVVTPIHGSAINGVGADGWGIIDGTTKNPVYGGIGGKVGGTSVGSGAMTISGFAGGNGSKVTALATSTYSTGGGGGGAGLFLNGGTGSTLTAGSSVIGGVGGAGGGLTADDVAANPMYKLLDGGGGGGGGAGIILRGNGTSLANAQGSSITGGAGGAGGGLEQGLDPNILDPNGDLQYFVADGGGGGGGGDGIVVDDGASFTNLGTVTGGKGGAGGKASTYFKKDGFDGSDGAGIRIGSDTHVINNGTIAYGGDGHGSEYYDASAPNQKATEVVNAVEIVGDNNTFEIWGKSKITGNVVAAKGTKSNSLVLGGADDGTIDGGQLGGSAAYTDKTQYQGFASYTKDGTSTWTMTGVVA</sequence>
<dbReference type="EMBL" id="VEWL01000029">
    <property type="protein sequence ID" value="TNV09318.1"/>
    <property type="molecule type" value="Genomic_DNA"/>
</dbReference>
<comment type="caution">
    <text evidence="1">The sequence shown here is derived from an EMBL/GenBank/DDBJ whole genome shotgun (WGS) entry which is preliminary data.</text>
</comment>